<dbReference type="Proteomes" id="UP001161017">
    <property type="component" value="Unassembled WGS sequence"/>
</dbReference>
<reference evidence="2" key="1">
    <citation type="journal article" date="2023" name="Genome Biol. Evol.">
        <title>First Whole Genome Sequence and Flow Cytometry Genome Size Data for the Lichen-Forming Fungus Ramalina farinacea (Ascomycota).</title>
        <authorList>
            <person name="Llewellyn T."/>
            <person name="Mian S."/>
            <person name="Hill R."/>
            <person name="Leitch I.J."/>
            <person name="Gaya E."/>
        </authorList>
    </citation>
    <scope>NUCLEOTIDE SEQUENCE</scope>
    <source>
        <strain evidence="2">LIQ254RAFAR</strain>
    </source>
</reference>
<protein>
    <submittedName>
        <fullName evidence="2">Uncharacterized protein</fullName>
    </submittedName>
</protein>
<accession>A0AA43QQN5</accession>
<evidence type="ECO:0000313" key="3">
    <source>
        <dbReference type="Proteomes" id="UP001161017"/>
    </source>
</evidence>
<evidence type="ECO:0000313" key="2">
    <source>
        <dbReference type="EMBL" id="MDI1490858.1"/>
    </source>
</evidence>
<sequence length="172" mass="18267">MAVHTKELSLQSQETELERLEKSQSTTAPSQDTEQEEEIATKATSPDPTLDISTASLEGSGGTRQTSSESMRTSSLNGDQLNDVTNTLCGMGSQFETYADKPEPSGYAWRTHDTSRICSDEIVGVWLRDSSGFIGKYPSALPIALGVTTSNNGSSVDIPAEIASGKEDGTGL</sequence>
<feature type="region of interest" description="Disordered" evidence="1">
    <location>
        <begin position="1"/>
        <end position="87"/>
    </location>
</feature>
<dbReference type="AlphaFoldDB" id="A0AA43QQN5"/>
<gene>
    <name evidence="2" type="ORF">OHK93_002063</name>
</gene>
<feature type="compositionally biased region" description="Polar residues" evidence="1">
    <location>
        <begin position="23"/>
        <end position="32"/>
    </location>
</feature>
<feature type="compositionally biased region" description="Polar residues" evidence="1">
    <location>
        <begin position="42"/>
        <end position="87"/>
    </location>
</feature>
<feature type="region of interest" description="Disordered" evidence="1">
    <location>
        <begin position="150"/>
        <end position="172"/>
    </location>
</feature>
<organism evidence="2 3">
    <name type="scientific">Ramalina farinacea</name>
    <dbReference type="NCBI Taxonomy" id="258253"/>
    <lineage>
        <taxon>Eukaryota</taxon>
        <taxon>Fungi</taxon>
        <taxon>Dikarya</taxon>
        <taxon>Ascomycota</taxon>
        <taxon>Pezizomycotina</taxon>
        <taxon>Lecanoromycetes</taxon>
        <taxon>OSLEUM clade</taxon>
        <taxon>Lecanoromycetidae</taxon>
        <taxon>Lecanorales</taxon>
        <taxon>Lecanorineae</taxon>
        <taxon>Ramalinaceae</taxon>
        <taxon>Ramalina</taxon>
    </lineage>
</organism>
<name>A0AA43QQN5_9LECA</name>
<proteinExistence type="predicted"/>
<comment type="caution">
    <text evidence="2">The sequence shown here is derived from an EMBL/GenBank/DDBJ whole genome shotgun (WGS) entry which is preliminary data.</text>
</comment>
<evidence type="ECO:0000256" key="1">
    <source>
        <dbReference type="SAM" id="MobiDB-lite"/>
    </source>
</evidence>
<keyword evidence="3" id="KW-1185">Reference proteome</keyword>
<dbReference type="EMBL" id="JAPUFD010000013">
    <property type="protein sequence ID" value="MDI1490858.1"/>
    <property type="molecule type" value="Genomic_DNA"/>
</dbReference>